<feature type="compositionally biased region" description="Low complexity" evidence="2">
    <location>
        <begin position="266"/>
        <end position="280"/>
    </location>
</feature>
<evidence type="ECO:0000259" key="3">
    <source>
        <dbReference type="PROSITE" id="PS51025"/>
    </source>
</evidence>
<keyword evidence="1" id="KW-0507">mRNA processing</keyword>
<feature type="domain" description="PWI" evidence="3">
    <location>
        <begin position="27"/>
        <end position="126"/>
    </location>
</feature>
<feature type="compositionally biased region" description="Low complexity" evidence="2">
    <location>
        <begin position="153"/>
        <end position="168"/>
    </location>
</feature>
<dbReference type="AlphaFoldDB" id="A0A077R1P1"/>
<feature type="compositionally biased region" description="Low complexity" evidence="2">
    <location>
        <begin position="289"/>
        <end position="306"/>
    </location>
</feature>
<dbReference type="Gene3D" id="1.20.1390.10">
    <property type="entry name" value="PWI domain"/>
    <property type="match status" value="1"/>
</dbReference>
<dbReference type="PANTHER" id="PTHR23148">
    <property type="entry name" value="SERINE/ARGININE REGULATED NUCLEAR MATRIX PROTEIN"/>
    <property type="match status" value="1"/>
</dbReference>
<feature type="compositionally biased region" description="Basic and acidic residues" evidence="2">
    <location>
        <begin position="240"/>
        <end position="251"/>
    </location>
</feature>
<dbReference type="GO" id="GO:0005681">
    <property type="term" value="C:spliceosomal complex"/>
    <property type="evidence" value="ECO:0007669"/>
    <property type="project" value="TreeGrafter"/>
</dbReference>
<dbReference type="GO" id="GO:0003723">
    <property type="term" value="F:RNA binding"/>
    <property type="evidence" value="ECO:0007669"/>
    <property type="project" value="TreeGrafter"/>
</dbReference>
<feature type="compositionally biased region" description="Basic and acidic residues" evidence="2">
    <location>
        <begin position="328"/>
        <end position="379"/>
    </location>
</feature>
<dbReference type="InterPro" id="IPR052225">
    <property type="entry name" value="Ser/Arg_repetitive_matrix"/>
</dbReference>
<organism evidence="4">
    <name type="scientific">Melanopsichium pennsylvanicum 4</name>
    <dbReference type="NCBI Taxonomy" id="1398559"/>
    <lineage>
        <taxon>Eukaryota</taxon>
        <taxon>Fungi</taxon>
        <taxon>Dikarya</taxon>
        <taxon>Basidiomycota</taxon>
        <taxon>Ustilaginomycotina</taxon>
        <taxon>Ustilaginomycetes</taxon>
        <taxon>Ustilaginales</taxon>
        <taxon>Ustilaginaceae</taxon>
        <taxon>Melanopsichium</taxon>
    </lineage>
</organism>
<evidence type="ECO:0000256" key="1">
    <source>
        <dbReference type="ARBA" id="ARBA00022664"/>
    </source>
</evidence>
<evidence type="ECO:0000256" key="2">
    <source>
        <dbReference type="SAM" id="MobiDB-lite"/>
    </source>
</evidence>
<feature type="compositionally biased region" description="Basic and acidic residues" evidence="2">
    <location>
        <begin position="205"/>
        <end position="231"/>
    </location>
</feature>
<dbReference type="SUPFAM" id="SSF101233">
    <property type="entry name" value="PWI domain"/>
    <property type="match status" value="1"/>
</dbReference>
<accession>A0A077R1P1</accession>
<reference evidence="4" key="1">
    <citation type="journal article" date="2014" name="Genome Biol. Evol.">
        <title>Gene Loss Rather Than Gene Gain Is Associated with a Host Jump from Monocots to Dicots in the Smut Fungus Melanopsichium pennsylvanicum.</title>
        <authorList>
            <person name="Sharma R."/>
            <person name="Mishra B."/>
            <person name="Runge F."/>
            <person name="Thines M."/>
        </authorList>
    </citation>
    <scope>NUCLEOTIDE SEQUENCE</scope>
    <source>
        <strain evidence="4">4</strain>
    </source>
</reference>
<dbReference type="GO" id="GO:0006397">
    <property type="term" value="P:mRNA processing"/>
    <property type="evidence" value="ECO:0007669"/>
    <property type="project" value="UniProtKB-KW"/>
</dbReference>
<feature type="compositionally biased region" description="Basic and acidic residues" evidence="2">
    <location>
        <begin position="389"/>
        <end position="444"/>
    </location>
</feature>
<sequence>MGDTAYKGISVTQDSRFSNKESSLLRKLKFPLCFDTKIDTTKIQLSVIKPWIARRITQLLGFEDDVVLEYAAGMLEDQRWPDPRKVQIQLMGFLEDKTTEFMEELWRLLISAQQSPGGVPRQFVEEKKEELRKKREEAENVVKEAKERAARAAEAAAIQTTATQASGISSGGGKESRRKGSRWDTGAPDVASSSFSSSLNAVGQVERDDRRPPRYDGGSHGHQDYLRRDDMSTSSRDRHRPSEFLEIRSRDSGWGSRAPLPRNGDSWRPTTSCSSSRRSPSPAPRSQKRSSLSPSPSARAPRSTSRSRSRSVTPDYRDKIRKHRPSHLRQDAYERDSKRHHSRSDNTAKRRYVGEEAEKAISMRSSGHLDGRIWRKHVEDENEEMVEDAYERDAKRSSLRTEETLRTHKDQDQDADARKVSKRIREMEMEKERQKERELRDKLLRAKSSKRN</sequence>
<dbReference type="Pfam" id="PF01480">
    <property type="entry name" value="PWI"/>
    <property type="match status" value="1"/>
</dbReference>
<feature type="region of interest" description="Disordered" evidence="2">
    <location>
        <begin position="153"/>
        <end position="452"/>
    </location>
</feature>
<name>A0A077R1P1_9BASI</name>
<dbReference type="InterPro" id="IPR036483">
    <property type="entry name" value="PWI_dom_sf"/>
</dbReference>
<dbReference type="GO" id="GO:0048024">
    <property type="term" value="P:regulation of mRNA splicing, via spliceosome"/>
    <property type="evidence" value="ECO:0007669"/>
    <property type="project" value="TreeGrafter"/>
</dbReference>
<dbReference type="SMART" id="SM00311">
    <property type="entry name" value="PWI"/>
    <property type="match status" value="1"/>
</dbReference>
<proteinExistence type="predicted"/>
<dbReference type="InterPro" id="IPR002483">
    <property type="entry name" value="PWI_dom"/>
</dbReference>
<dbReference type="EMBL" id="HG529550">
    <property type="protein sequence ID" value="CDI52787.1"/>
    <property type="molecule type" value="Genomic_DNA"/>
</dbReference>
<dbReference type="PANTHER" id="PTHR23148:SF0">
    <property type="entry name" value="SERINE_ARGININE REPETITIVE MATRIX PROTEIN 1"/>
    <property type="match status" value="1"/>
</dbReference>
<evidence type="ECO:0000313" key="4">
    <source>
        <dbReference type="EMBL" id="CDI52787.1"/>
    </source>
</evidence>
<dbReference type="PROSITE" id="PS51025">
    <property type="entry name" value="PWI"/>
    <property type="match status" value="1"/>
</dbReference>
<protein>
    <submittedName>
        <fullName evidence="4">Pwi domain-containing protein</fullName>
    </submittedName>
</protein>